<dbReference type="AlphaFoldDB" id="A0AAX2KQ44"/>
<dbReference type="RefSeq" id="WP_002406535.1">
    <property type="nucleotide sequence ID" value="NZ_CP159513.1"/>
</dbReference>
<organism evidence="2 3">
    <name type="scientific">Enterococcus faecalis</name>
    <name type="common">Streptococcus faecalis</name>
    <dbReference type="NCBI Taxonomy" id="1351"/>
    <lineage>
        <taxon>Bacteria</taxon>
        <taxon>Bacillati</taxon>
        <taxon>Bacillota</taxon>
        <taxon>Bacilli</taxon>
        <taxon>Lactobacillales</taxon>
        <taxon>Enterococcaceae</taxon>
        <taxon>Enterococcus</taxon>
    </lineage>
</organism>
<dbReference type="PANTHER" id="PTHR35149:SF1">
    <property type="entry name" value="DUF5655 DOMAIN-CONTAINING PROTEIN"/>
    <property type="match status" value="1"/>
</dbReference>
<evidence type="ECO:0000313" key="3">
    <source>
        <dbReference type="Proteomes" id="UP000254396"/>
    </source>
</evidence>
<dbReference type="PANTHER" id="PTHR35149">
    <property type="entry name" value="SLL5132 PROTEIN"/>
    <property type="match status" value="1"/>
</dbReference>
<dbReference type="EMBL" id="UGIX01000001">
    <property type="protein sequence ID" value="STP63201.1"/>
    <property type="molecule type" value="Genomic_DNA"/>
</dbReference>
<reference evidence="2 3" key="1">
    <citation type="submission" date="2018-06" db="EMBL/GenBank/DDBJ databases">
        <authorList>
            <consortium name="Pathogen Informatics"/>
            <person name="Doyle S."/>
        </authorList>
    </citation>
    <scope>NUCLEOTIDE SEQUENCE [LARGE SCALE GENOMIC DNA]</scope>
    <source>
        <strain evidence="2 3">NCTC13379</strain>
    </source>
</reference>
<evidence type="ECO:0000313" key="2">
    <source>
        <dbReference type="EMBL" id="STP63201.1"/>
    </source>
</evidence>
<protein>
    <submittedName>
        <fullName evidence="2">Protein of uncharacterized function DUF262</fullName>
    </submittedName>
</protein>
<dbReference type="Proteomes" id="UP000254396">
    <property type="component" value="Unassembled WGS sequence"/>
</dbReference>
<dbReference type="Pfam" id="PF03235">
    <property type="entry name" value="GmrSD_N"/>
    <property type="match status" value="1"/>
</dbReference>
<evidence type="ECO:0000259" key="1">
    <source>
        <dbReference type="Pfam" id="PF03235"/>
    </source>
</evidence>
<sequence>MKKKFEAKQCSVEELLKKNKQLYKVSNFQRTYAWKYKQQEDLMNDLFNHLKITDEGLYENSDFFMGSFIFYKGSREKYIVDGQQRLITLSIVFSIMRRKCIEIKNNSRIKFKKIETHEIAGDIINDLYGYIYTKIGSEIAPTVWPHSKNEQGYLFGEILNTDSNQKINTPECTSCNSYYEAYNSIEEIIDSKLERKRNNFEKVKLLKALFDQIKFAETVVLNLDDENTAYEIYSNINSKGVTLTDIDLIKNDYIYKTKDYYSVPGQRNIASELWDKINLNITLSSTITFHDFFKYCWYMLHEEDVDEYYDSESNLFEMFQNKYRDGSSARKLDKLFHDLELLSKLLHNLETTDNLPKNDNWPITIKKITFLNKISNDSISNLYKLWVLPLYYKAISADKPNNMKYFSVFKKCIPFISDTLFTYKLLLRYQETQYEVLRDLESLYSSIFRNLLKFKANESPAIIVEELKRERSGILNNSQEIIQKAIQELSYSKKTNSPMDTDLVRYLIERLNENNFNTQSVVGGIEHIIEDEKGTKCSSNIGNLVFLEGNYNDMANKIKQDLLKKHNDDENKVERLLLEKKFTEIYTRSEYPQVKELCRTYPDGDFTEVEVKERAKYMAKYFIDEYLEIN</sequence>
<accession>A0AAX2KQ44</accession>
<name>A0AAX2KQ44_ENTFL</name>
<dbReference type="InterPro" id="IPR004919">
    <property type="entry name" value="GmrSD_N"/>
</dbReference>
<proteinExistence type="predicted"/>
<feature type="domain" description="GmrSD restriction endonucleases N-terminal" evidence="1">
    <location>
        <begin position="12"/>
        <end position="253"/>
    </location>
</feature>
<comment type="caution">
    <text evidence="2">The sequence shown here is derived from an EMBL/GenBank/DDBJ whole genome shotgun (WGS) entry which is preliminary data.</text>
</comment>
<gene>
    <name evidence="2" type="ORF">NCTC13379_00064</name>
</gene>